<accession>A0ABU0R142</accession>
<protein>
    <submittedName>
        <fullName evidence="2">Uncharacterized protein</fullName>
    </submittedName>
</protein>
<dbReference type="EMBL" id="JAUSYP010000001">
    <property type="protein sequence ID" value="MDQ0753030.1"/>
    <property type="molecule type" value="Genomic_DNA"/>
</dbReference>
<sequence>MHDRPGWVRFWVAPGRPDVGESITARDQSSLVADRSFLSSTTCSSSHTPASFQAARRRQQVMPEPKPSSCGRYSHWMPVCNTNKIPHSACRSGTRGRPSFSFGPGCGSNGSISDHSSSDTIHGCD</sequence>
<dbReference type="Proteomes" id="UP001232755">
    <property type="component" value="Unassembled WGS sequence"/>
</dbReference>
<keyword evidence="3" id="KW-1185">Reference proteome</keyword>
<evidence type="ECO:0000313" key="2">
    <source>
        <dbReference type="EMBL" id="MDQ0753030.1"/>
    </source>
</evidence>
<proteinExistence type="predicted"/>
<organism evidence="2 3">
    <name type="scientific">Streptomyces africanus</name>
    <dbReference type="NCBI Taxonomy" id="231024"/>
    <lineage>
        <taxon>Bacteria</taxon>
        <taxon>Bacillati</taxon>
        <taxon>Actinomycetota</taxon>
        <taxon>Actinomycetes</taxon>
        <taxon>Kitasatosporales</taxon>
        <taxon>Streptomycetaceae</taxon>
        <taxon>Streptomyces</taxon>
    </lineage>
</organism>
<feature type="compositionally biased region" description="Low complexity" evidence="1">
    <location>
        <begin position="109"/>
        <end position="125"/>
    </location>
</feature>
<reference evidence="2 3" key="1">
    <citation type="submission" date="2023-07" db="EMBL/GenBank/DDBJ databases">
        <title>Comparative genomics of wheat-associated soil bacteria to identify genetic determinants of phenazine resistance.</title>
        <authorList>
            <person name="Mouncey N."/>
        </authorList>
    </citation>
    <scope>NUCLEOTIDE SEQUENCE [LARGE SCALE GENOMIC DNA]</scope>
    <source>
        <strain evidence="2 3">B3I12</strain>
    </source>
</reference>
<comment type="caution">
    <text evidence="2">The sequence shown here is derived from an EMBL/GenBank/DDBJ whole genome shotgun (WGS) entry which is preliminary data.</text>
</comment>
<feature type="region of interest" description="Disordered" evidence="1">
    <location>
        <begin position="101"/>
        <end position="125"/>
    </location>
</feature>
<evidence type="ECO:0000256" key="1">
    <source>
        <dbReference type="SAM" id="MobiDB-lite"/>
    </source>
</evidence>
<gene>
    <name evidence="2" type="ORF">QF034_007261</name>
</gene>
<evidence type="ECO:0000313" key="3">
    <source>
        <dbReference type="Proteomes" id="UP001232755"/>
    </source>
</evidence>
<name>A0ABU0R142_9ACTN</name>